<protein>
    <recommendedName>
        <fullName evidence="5">Protein in the TAR-I ttuE-ttuC' intergenic region</fullName>
    </recommendedName>
</protein>
<evidence type="ECO:0000256" key="1">
    <source>
        <dbReference type="ARBA" id="ARBA00006987"/>
    </source>
</evidence>
<evidence type="ECO:0000313" key="3">
    <source>
        <dbReference type="EMBL" id="KTQ95416.1"/>
    </source>
</evidence>
<proteinExistence type="inferred from homology"/>
<feature type="signal peptide" evidence="2">
    <location>
        <begin position="1"/>
        <end position="22"/>
    </location>
</feature>
<dbReference type="EMBL" id="LDPZ01000022">
    <property type="protein sequence ID" value="KTQ95416.1"/>
    <property type="molecule type" value="Genomic_DNA"/>
</dbReference>
<accession>A0A175RA43</accession>
<dbReference type="InterPro" id="IPR005064">
    <property type="entry name" value="BUG"/>
</dbReference>
<dbReference type="PATRIC" id="fig|401562.3.peg.1747"/>
<keyword evidence="2" id="KW-0732">Signal</keyword>
<dbReference type="Proteomes" id="UP000078272">
    <property type="component" value="Unassembled WGS sequence"/>
</dbReference>
<comment type="caution">
    <text evidence="3">The sequence shown here is derived from an EMBL/GenBank/DDBJ whole genome shotgun (WGS) entry which is preliminary data.</text>
</comment>
<reference evidence="3 4" key="1">
    <citation type="journal article" date="2016" name="Front. Microbiol.">
        <title>Genomic Resource of Rice Seed Associated Bacteria.</title>
        <authorList>
            <person name="Midha S."/>
            <person name="Bansal K."/>
            <person name="Sharma S."/>
            <person name="Kumar N."/>
            <person name="Patil P.P."/>
            <person name="Chaudhry V."/>
            <person name="Patil P.B."/>
        </authorList>
    </citation>
    <scope>NUCLEOTIDE SEQUENCE [LARGE SCALE GENOMIC DNA]</scope>
    <source>
        <strain evidence="3 4">NS226</strain>
    </source>
</reference>
<dbReference type="SUPFAM" id="SSF53850">
    <property type="entry name" value="Periplasmic binding protein-like II"/>
    <property type="match status" value="1"/>
</dbReference>
<dbReference type="AlphaFoldDB" id="A0A175RA43"/>
<dbReference type="Pfam" id="PF03401">
    <property type="entry name" value="TctC"/>
    <property type="match status" value="1"/>
</dbReference>
<evidence type="ECO:0000256" key="2">
    <source>
        <dbReference type="SAM" id="SignalP"/>
    </source>
</evidence>
<gene>
    <name evidence="3" type="ORF">NS226_11135</name>
</gene>
<dbReference type="Gene3D" id="3.40.190.10">
    <property type="entry name" value="Periplasmic binding protein-like II"/>
    <property type="match status" value="1"/>
</dbReference>
<dbReference type="STRING" id="401562.NS365_18845"/>
<dbReference type="Gene3D" id="3.40.190.150">
    <property type="entry name" value="Bordetella uptake gene, domain 1"/>
    <property type="match status" value="1"/>
</dbReference>
<dbReference type="PANTHER" id="PTHR42928:SF5">
    <property type="entry name" value="BLR1237 PROTEIN"/>
    <property type="match status" value="1"/>
</dbReference>
<dbReference type="RefSeq" id="WP_058635064.1">
    <property type="nucleotide sequence ID" value="NZ_LDPZ01000022.1"/>
</dbReference>
<organism evidence="3 4">
    <name type="scientific">Aureimonas ureilytica</name>
    <dbReference type="NCBI Taxonomy" id="401562"/>
    <lineage>
        <taxon>Bacteria</taxon>
        <taxon>Pseudomonadati</taxon>
        <taxon>Pseudomonadota</taxon>
        <taxon>Alphaproteobacteria</taxon>
        <taxon>Hyphomicrobiales</taxon>
        <taxon>Aurantimonadaceae</taxon>
        <taxon>Aureimonas</taxon>
    </lineage>
</organism>
<dbReference type="PANTHER" id="PTHR42928">
    <property type="entry name" value="TRICARBOXYLATE-BINDING PROTEIN"/>
    <property type="match status" value="1"/>
</dbReference>
<name>A0A175RA43_9HYPH</name>
<dbReference type="OrthoDB" id="7250490at2"/>
<evidence type="ECO:0008006" key="5">
    <source>
        <dbReference type="Google" id="ProtNLM"/>
    </source>
</evidence>
<feature type="chain" id="PRO_5008041729" description="Protein in the TAR-I ttuE-ttuC' intergenic region" evidence="2">
    <location>
        <begin position="23"/>
        <end position="327"/>
    </location>
</feature>
<dbReference type="PIRSF" id="PIRSF017082">
    <property type="entry name" value="YflP"/>
    <property type="match status" value="1"/>
</dbReference>
<dbReference type="InterPro" id="IPR042100">
    <property type="entry name" value="Bug_dom1"/>
</dbReference>
<evidence type="ECO:0000313" key="4">
    <source>
        <dbReference type="Proteomes" id="UP000078272"/>
    </source>
</evidence>
<comment type="similarity">
    <text evidence="1">Belongs to the UPF0065 (bug) family.</text>
</comment>
<sequence>MSFSLKGLIASFALASALTLPAAAQSTYPTQPITIVVPFSAGGPTDTVTRLIAQSMSSDLGQQVLVQNVGGAGGTLGAGQVAKAKPDGYTLLLHHIGMSTAPTLYRNLGFDPVKDFAPVGLVTSVPMTIVARKDFEPADMAALVAHLKKDGTNVTYANAGIGSASHLCGMLLQETLGVQMVTVPYQGAAPAMTDIVGGQVDLICDQTTNTTNQIKAGEVKAYAVTSPERLASLPDLPTTKEAGLEKLDIGVWHGIYGPAGMDPAIVARLQESLKKALTNETVKARFAELGTAPVSADEASPEALGKELSSQIAQWKPIIEAAGVYAN</sequence>